<proteinExistence type="inferred from homology"/>
<dbReference type="PANTHER" id="PTHR42760:SF115">
    <property type="entry name" value="3-OXOACYL-[ACYL-CARRIER-PROTEIN] REDUCTASE FABG"/>
    <property type="match status" value="1"/>
</dbReference>
<evidence type="ECO:0000256" key="2">
    <source>
        <dbReference type="ARBA" id="ARBA00023002"/>
    </source>
</evidence>
<protein>
    <submittedName>
        <fullName evidence="3">Short-chain dehydrogenase</fullName>
    </submittedName>
</protein>
<dbReference type="InterPro" id="IPR036291">
    <property type="entry name" value="NAD(P)-bd_dom_sf"/>
</dbReference>
<evidence type="ECO:0000313" key="4">
    <source>
        <dbReference type="Proteomes" id="UP000239290"/>
    </source>
</evidence>
<comment type="similarity">
    <text evidence="1">Belongs to the short-chain dehydrogenases/reductases (SDR) family.</text>
</comment>
<accession>A0A2S8IMV6</accession>
<dbReference type="SUPFAM" id="SSF51735">
    <property type="entry name" value="NAD(P)-binding Rossmann-fold domains"/>
    <property type="match status" value="1"/>
</dbReference>
<dbReference type="GO" id="GO:0016616">
    <property type="term" value="F:oxidoreductase activity, acting on the CH-OH group of donors, NAD or NADP as acceptor"/>
    <property type="evidence" value="ECO:0007669"/>
    <property type="project" value="TreeGrafter"/>
</dbReference>
<organism evidence="3 4">
    <name type="scientific">Rhodococcus opacus</name>
    <name type="common">Nocardia opaca</name>
    <dbReference type="NCBI Taxonomy" id="37919"/>
    <lineage>
        <taxon>Bacteria</taxon>
        <taxon>Bacillati</taxon>
        <taxon>Actinomycetota</taxon>
        <taxon>Actinomycetes</taxon>
        <taxon>Mycobacteriales</taxon>
        <taxon>Nocardiaceae</taxon>
        <taxon>Rhodococcus</taxon>
    </lineage>
</organism>
<dbReference type="Gene3D" id="3.40.50.720">
    <property type="entry name" value="NAD(P)-binding Rossmann-like Domain"/>
    <property type="match status" value="1"/>
</dbReference>
<dbReference type="PANTHER" id="PTHR42760">
    <property type="entry name" value="SHORT-CHAIN DEHYDROGENASES/REDUCTASES FAMILY MEMBER"/>
    <property type="match status" value="1"/>
</dbReference>
<dbReference type="Pfam" id="PF13561">
    <property type="entry name" value="adh_short_C2"/>
    <property type="match status" value="1"/>
</dbReference>
<dbReference type="RefSeq" id="WP_105422325.1">
    <property type="nucleotide sequence ID" value="NZ_PUIO01000067.1"/>
</dbReference>
<evidence type="ECO:0000256" key="1">
    <source>
        <dbReference type="ARBA" id="ARBA00006484"/>
    </source>
</evidence>
<gene>
    <name evidence="3" type="ORF">C5613_37135</name>
</gene>
<keyword evidence="2" id="KW-0560">Oxidoreductase</keyword>
<sequence>MTVKFELPPVPEFAFPGFADSCAVVIGGASGGVGSAMVQLLLHAGSSVIMVDHDEERSGHLAAALGHDVRLLPVLTDITTENGIRDLVSALDGADRPVRHLVNVVGGVSGDDIGHFLHLGADQWTRALATNVTYALRTSQTVARRMVEEQRGSIVNLSVTDADRSMPWFAFYGATRSALDSLTRTMAVELGPFGVRANTVSWGLIKSPRMHPARTSEGNRERDIIPLGRRGLVADVASAAMFMLSDLALYVTGQNLAVDGGLSQCGPHYEHTENIPVFLESEPARDALAGQWDSIVCPD</sequence>
<comment type="caution">
    <text evidence="3">The sequence shown here is derived from an EMBL/GenBank/DDBJ whole genome shotgun (WGS) entry which is preliminary data.</text>
</comment>
<dbReference type="CDD" id="cd05233">
    <property type="entry name" value="SDR_c"/>
    <property type="match status" value="1"/>
</dbReference>
<dbReference type="PRINTS" id="PR00081">
    <property type="entry name" value="GDHRDH"/>
</dbReference>
<dbReference type="EMBL" id="PUIO01000067">
    <property type="protein sequence ID" value="PQP16111.1"/>
    <property type="molecule type" value="Genomic_DNA"/>
</dbReference>
<name>A0A2S8IMV6_RHOOP</name>
<evidence type="ECO:0000313" key="3">
    <source>
        <dbReference type="EMBL" id="PQP16111.1"/>
    </source>
</evidence>
<dbReference type="Proteomes" id="UP000239290">
    <property type="component" value="Unassembled WGS sequence"/>
</dbReference>
<reference evidence="4" key="1">
    <citation type="submission" date="2018-02" db="EMBL/GenBank/DDBJ databases">
        <title>Draft genome sequencing of Rhodococcus opacus KU647198.</title>
        <authorList>
            <person name="Zheng B.-X."/>
        </authorList>
    </citation>
    <scope>NUCLEOTIDE SEQUENCE [LARGE SCALE GENOMIC DNA]</scope>
    <source>
        <strain evidence="4">04-OD7</strain>
    </source>
</reference>
<dbReference type="InterPro" id="IPR002347">
    <property type="entry name" value="SDR_fam"/>
</dbReference>
<dbReference type="AlphaFoldDB" id="A0A2S8IMV6"/>